<gene>
    <name evidence="2" type="ORF">K8344_04075</name>
</gene>
<organism evidence="2 3">
    <name type="scientific">Aequorivita xiaoshiensis</name>
    <dbReference type="NCBI Taxonomy" id="2874476"/>
    <lineage>
        <taxon>Bacteria</taxon>
        <taxon>Pseudomonadati</taxon>
        <taxon>Bacteroidota</taxon>
        <taxon>Flavobacteriia</taxon>
        <taxon>Flavobacteriales</taxon>
        <taxon>Flavobacteriaceae</taxon>
        <taxon>Aequorivita</taxon>
    </lineage>
</organism>
<feature type="transmembrane region" description="Helical" evidence="1">
    <location>
        <begin position="35"/>
        <end position="58"/>
    </location>
</feature>
<proteinExistence type="predicted"/>
<comment type="caution">
    <text evidence="2">The sequence shown here is derived from an EMBL/GenBank/DDBJ whole genome shotgun (WGS) entry which is preliminary data.</text>
</comment>
<dbReference type="Proteomes" id="UP001139462">
    <property type="component" value="Unassembled WGS sequence"/>
</dbReference>
<sequence>MKDILIPITALLFTSIAWAQKPTEVPKPSDYPIDLSNTADLIIYIIIPIVFVVLILWWRKRQKHNK</sequence>
<evidence type="ECO:0000313" key="3">
    <source>
        <dbReference type="Proteomes" id="UP001139462"/>
    </source>
</evidence>
<evidence type="ECO:0000256" key="1">
    <source>
        <dbReference type="SAM" id="Phobius"/>
    </source>
</evidence>
<keyword evidence="1" id="KW-1133">Transmembrane helix</keyword>
<protein>
    <submittedName>
        <fullName evidence="2">Adenylosuccinate synthetase</fullName>
    </submittedName>
</protein>
<name>A0A9X1U580_9FLAO</name>
<reference evidence="2" key="1">
    <citation type="submission" date="2021-09" db="EMBL/GenBank/DDBJ databases">
        <title>Genome of Aequorivita sp. strain F64183.</title>
        <authorList>
            <person name="Wang Y."/>
        </authorList>
    </citation>
    <scope>NUCLEOTIDE SEQUENCE</scope>
    <source>
        <strain evidence="2">F64183</strain>
    </source>
</reference>
<dbReference type="RefSeq" id="WP_139854608.1">
    <property type="nucleotide sequence ID" value="NZ_JAIRBB010000002.1"/>
</dbReference>
<keyword evidence="1" id="KW-0472">Membrane</keyword>
<dbReference type="AlphaFoldDB" id="A0A9X1U580"/>
<accession>A0A9X1U580</accession>
<keyword evidence="1" id="KW-0812">Transmembrane</keyword>
<evidence type="ECO:0000313" key="2">
    <source>
        <dbReference type="EMBL" id="MCG2430288.1"/>
    </source>
</evidence>
<keyword evidence="3" id="KW-1185">Reference proteome</keyword>
<dbReference type="EMBL" id="JAIRBB010000002">
    <property type="protein sequence ID" value="MCG2430288.1"/>
    <property type="molecule type" value="Genomic_DNA"/>
</dbReference>